<sequence>MAFDGAIKSLMQGVSQQVPRERLDGQVSVQLNRLSDVVNGNRRRPGARYLADVPTTSQYDDRVFASYVDVQDTSNHVIINTETGQLVILSEDFTTTLHSSTQTYLVASAASAVQTASLRGYLYLANTEKAPAKVYGSTTQQDPAKTGFYFVRTPAFQKEYDITLSNSTGTYLYQYTTPKADGTTPGSTDPVAESKPSYIIGRLVTLINAATGTHGVTATQYDAYMFLSSNTTSLSVTTNAGSTYATASNQSRVNLVSDLPARLPATGSGALVAVGTTERNFVWYQYDYSTSVWKEAGAYGSPTGFSNMPIRISLDGTYTVETPTYEGRLSGSDETNEDPGFIDNGVTGFGAYQGRLVILAGPEVCMSAAGNPLRWYRSTVTALLSDDPINIFSGAATSTNFRHCVQFNKDLLLFARSCQAVVPSSNAAITPQTAQIVITSGYTTDTLAQPGVVGRSVLYSMPRTENFAGVLEIIPSNTTDSQYTSNDITAHIPRYLPGRIRSIVSSTTGNSSAFVCTGDNRSLFIQDYLWSGDEKVQSAWHQWSLPYPVVCIWFVRDRIYIGLRDGTALLVVTVEPQAGTTINNYVRPFSDVYMRVTITNKQFVLPERLRDAVTAGERLFITFADTSMGGMWVGYESINPSTFVVTTVRNVPDGEYFVGLRYTSVLSPTPPLVRDANGVVIGTSRTLLTRYELTLKDSGEFHAVITDSSRTLTDGEYSSLVYSSTELLPNNPTDASLGRAIIPVRAQAQDTVATFEANADTDLCILDIEYVLQYRARRKRI</sequence>
<dbReference type="Proteomes" id="UP000264027">
    <property type="component" value="Segment"/>
</dbReference>
<dbReference type="Pfam" id="PF25675">
    <property type="entry name" value="Phage_nozzle"/>
    <property type="match status" value="1"/>
</dbReference>
<evidence type="ECO:0000313" key="2">
    <source>
        <dbReference type="Proteomes" id="UP000264027"/>
    </source>
</evidence>
<protein>
    <submittedName>
        <fullName evidence="1">Tail fiber protein</fullName>
    </submittedName>
</protein>
<evidence type="ECO:0000313" key="1">
    <source>
        <dbReference type="EMBL" id="AXY81706.1"/>
    </source>
</evidence>
<dbReference type="GeneID" id="55002886"/>
<accession>A0A385IFS5</accession>
<name>A0A385IFS5_9CAUD</name>
<dbReference type="RefSeq" id="YP_009811857.1">
    <property type="nucleotide sequence ID" value="NC_048056.1"/>
</dbReference>
<reference evidence="1 2" key="1">
    <citation type="submission" date="2018-08" db="EMBL/GenBank/DDBJ databases">
        <title>SRE bacteriophages.</title>
        <authorList>
            <person name="Carstens A.B."/>
            <person name="Djurhuus A.M."/>
            <person name="Kot W."/>
            <person name="Hansen L.H."/>
        </authorList>
    </citation>
    <scope>NUCLEOTIDE SEQUENCE [LARGE SCALE GENOMIC DNA]</scope>
</reference>
<dbReference type="EMBL" id="MH807811">
    <property type="protein sequence ID" value="AXY81706.1"/>
    <property type="molecule type" value="Genomic_DNA"/>
</dbReference>
<dbReference type="InterPro" id="IPR058003">
    <property type="entry name" value="Phage_gp12"/>
</dbReference>
<dbReference type="KEGG" id="vg:55002886"/>
<keyword evidence="2" id="KW-1185">Reference proteome</keyword>
<organism evidence="1 2">
    <name type="scientific">Pectobacterium phage Gaspode</name>
    <dbReference type="NCBI Taxonomy" id="2320194"/>
    <lineage>
        <taxon>Viruses</taxon>
        <taxon>Duplodnaviria</taxon>
        <taxon>Heunggongvirae</taxon>
        <taxon>Uroviricota</taxon>
        <taxon>Caudoviricetes</taxon>
        <taxon>Autographivirales</taxon>
        <taxon>Autoscriptoviridae</taxon>
        <taxon>Corkvirinae</taxon>
        <taxon>Phimunavirus</taxon>
        <taxon>Phimunavirus gaspode</taxon>
    </lineage>
</organism>
<proteinExistence type="predicted"/>